<evidence type="ECO:0000313" key="4">
    <source>
        <dbReference type="EMBL" id="SUJ14622.1"/>
    </source>
</evidence>
<keyword evidence="6" id="KW-1185">Reference proteome</keyword>
<organism evidence="4 5">
    <name type="scientific">Staphylococcus arlettae</name>
    <dbReference type="NCBI Taxonomy" id="29378"/>
    <lineage>
        <taxon>Bacteria</taxon>
        <taxon>Bacillati</taxon>
        <taxon>Bacillota</taxon>
        <taxon>Bacilli</taxon>
        <taxon>Bacillales</taxon>
        <taxon>Staphylococcaceae</taxon>
        <taxon>Staphylococcus</taxon>
    </lineage>
</organism>
<dbReference type="Pfam" id="PF03703">
    <property type="entry name" value="bPH_2"/>
    <property type="match status" value="1"/>
</dbReference>
<feature type="transmembrane region" description="Helical" evidence="1">
    <location>
        <begin position="15"/>
        <end position="41"/>
    </location>
</feature>
<evidence type="ECO:0000256" key="1">
    <source>
        <dbReference type="SAM" id="Phobius"/>
    </source>
</evidence>
<dbReference type="EMBL" id="UGZE01000001">
    <property type="protein sequence ID" value="SUJ14622.1"/>
    <property type="molecule type" value="Genomic_DNA"/>
</dbReference>
<feature type="transmembrane region" description="Helical" evidence="1">
    <location>
        <begin position="47"/>
        <end position="68"/>
    </location>
</feature>
<reference evidence="4 5" key="1">
    <citation type="submission" date="2018-06" db="EMBL/GenBank/DDBJ databases">
        <authorList>
            <consortium name="Pathogen Informatics"/>
            <person name="Doyle S."/>
        </authorList>
    </citation>
    <scope>NUCLEOTIDE SEQUENCE [LARGE SCALE GENOMIC DNA]</scope>
    <source>
        <strain evidence="4 5">NCTC12413</strain>
    </source>
</reference>
<evidence type="ECO:0000313" key="3">
    <source>
        <dbReference type="EMBL" id="GEQ01296.1"/>
    </source>
</evidence>
<gene>
    <name evidence="4" type="ORF">NCTC12413_00845</name>
    <name evidence="3" type="ORF">SAR03_23330</name>
</gene>
<dbReference type="AlphaFoldDB" id="A0A2T7BS54"/>
<dbReference type="STRING" id="1212545.SARL_01135"/>
<dbReference type="Proteomes" id="UP000254956">
    <property type="component" value="Unassembled WGS sequence"/>
</dbReference>
<feature type="domain" description="YdbS-like PH" evidence="2">
    <location>
        <begin position="70"/>
        <end position="142"/>
    </location>
</feature>
<evidence type="ECO:0000313" key="6">
    <source>
        <dbReference type="Proteomes" id="UP000321598"/>
    </source>
</evidence>
<proteinExistence type="predicted"/>
<dbReference type="EMBL" id="BKAV01000032">
    <property type="protein sequence ID" value="GEQ01296.1"/>
    <property type="molecule type" value="Genomic_DNA"/>
</dbReference>
<keyword evidence="1" id="KW-0472">Membrane</keyword>
<sequence length="157" mass="18597">MTPHFVKSPKRTLQYYYLLASMYYVIQLIIILMLGVTGYFAHWSDGLIYLWIGLFIIVTCYNLIWPWLKYQYTYYRFDGNHIEIHKAFIFKANEVFKIERTQFLIRKSNPLLQKLRLCKISAVSAGHNIDCPLLDENIAIQFENDTLKQLKGADFDV</sequence>
<dbReference type="RefSeq" id="WP_002509011.1">
    <property type="nucleotide sequence ID" value="NZ_BKAV01000032.1"/>
</dbReference>
<evidence type="ECO:0000259" key="2">
    <source>
        <dbReference type="Pfam" id="PF03703"/>
    </source>
</evidence>
<name>A0A2T7BS54_9STAP</name>
<evidence type="ECO:0000313" key="5">
    <source>
        <dbReference type="Proteomes" id="UP000254956"/>
    </source>
</evidence>
<dbReference type="Proteomes" id="UP000321598">
    <property type="component" value="Unassembled WGS sequence"/>
</dbReference>
<accession>A0A2T7BS54</accession>
<reference evidence="3 6" key="2">
    <citation type="submission" date="2019-07" db="EMBL/GenBank/DDBJ databases">
        <title>Whole genome shotgun sequence of Staphylococcus arlettae NBRC 109765.</title>
        <authorList>
            <person name="Hosoyama A."/>
            <person name="Uohara A."/>
            <person name="Ohji S."/>
            <person name="Ichikawa N."/>
        </authorList>
    </citation>
    <scope>NUCLEOTIDE SEQUENCE [LARGE SCALE GENOMIC DNA]</scope>
    <source>
        <strain evidence="3 6">NBRC 109765</strain>
    </source>
</reference>
<protein>
    <submittedName>
        <fullName evidence="4">Membrane protein</fullName>
    </submittedName>
</protein>
<keyword evidence="1" id="KW-0812">Transmembrane</keyword>
<dbReference type="InterPro" id="IPR005182">
    <property type="entry name" value="YdbS-like_PH"/>
</dbReference>
<keyword evidence="1" id="KW-1133">Transmembrane helix</keyword>
<dbReference type="OrthoDB" id="2417924at2"/>